<gene>
    <name evidence="1" type="ORF">PFISCL1PPCAC_19606</name>
</gene>
<organism evidence="1 2">
    <name type="scientific">Pristionchus fissidentatus</name>
    <dbReference type="NCBI Taxonomy" id="1538716"/>
    <lineage>
        <taxon>Eukaryota</taxon>
        <taxon>Metazoa</taxon>
        <taxon>Ecdysozoa</taxon>
        <taxon>Nematoda</taxon>
        <taxon>Chromadorea</taxon>
        <taxon>Rhabditida</taxon>
        <taxon>Rhabditina</taxon>
        <taxon>Diplogasteromorpha</taxon>
        <taxon>Diplogasteroidea</taxon>
        <taxon>Neodiplogasteridae</taxon>
        <taxon>Pristionchus</taxon>
    </lineage>
</organism>
<dbReference type="SUPFAM" id="SSF47473">
    <property type="entry name" value="EF-hand"/>
    <property type="match status" value="1"/>
</dbReference>
<evidence type="ECO:0000313" key="2">
    <source>
        <dbReference type="Proteomes" id="UP001432322"/>
    </source>
</evidence>
<evidence type="ECO:0000313" key="1">
    <source>
        <dbReference type="EMBL" id="GMT28309.1"/>
    </source>
</evidence>
<dbReference type="Gene3D" id="1.10.238.10">
    <property type="entry name" value="EF-hand"/>
    <property type="match status" value="1"/>
</dbReference>
<dbReference type="AlphaFoldDB" id="A0AAV5W8K7"/>
<name>A0AAV5W8K7_9BILA</name>
<accession>A0AAV5W8K7</accession>
<dbReference type="EMBL" id="BTSY01000005">
    <property type="protein sequence ID" value="GMT28309.1"/>
    <property type="molecule type" value="Genomic_DNA"/>
</dbReference>
<keyword evidence="2" id="KW-1185">Reference proteome</keyword>
<protein>
    <submittedName>
        <fullName evidence="1">Uncharacterized protein</fullName>
    </submittedName>
</protein>
<dbReference type="InterPro" id="IPR011992">
    <property type="entry name" value="EF-hand-dom_pair"/>
</dbReference>
<comment type="caution">
    <text evidence="1">The sequence shown here is derived from an EMBL/GenBank/DDBJ whole genome shotgun (WGS) entry which is preliminary data.</text>
</comment>
<dbReference type="Proteomes" id="UP001432322">
    <property type="component" value="Unassembled WGS sequence"/>
</dbReference>
<sequence>QVERFSVAEIQVIREAFNLFCLTSQYIESSSQLRCILRSLGIPITHSDSLKYFENAESPIDMEALLEIVWKENEGSIDPLDEVKSGLESALGGSDLIEAVDLARVLSMTGEKLTSQEIDALFMEISPDGEPIPLNVLMRHLENQLY</sequence>
<reference evidence="1" key="1">
    <citation type="submission" date="2023-10" db="EMBL/GenBank/DDBJ databases">
        <title>Genome assembly of Pristionchus species.</title>
        <authorList>
            <person name="Yoshida K."/>
            <person name="Sommer R.J."/>
        </authorList>
    </citation>
    <scope>NUCLEOTIDE SEQUENCE</scope>
    <source>
        <strain evidence="1">RS5133</strain>
    </source>
</reference>
<proteinExistence type="predicted"/>
<feature type="non-terminal residue" evidence="1">
    <location>
        <position position="1"/>
    </location>
</feature>